<reference evidence="1 2" key="1">
    <citation type="journal article" date="2020" name="Nature">
        <title>Six reference-quality genomes reveal evolution of bat adaptations.</title>
        <authorList>
            <person name="Jebb D."/>
            <person name="Huang Z."/>
            <person name="Pippel M."/>
            <person name="Hughes G.M."/>
            <person name="Lavrichenko K."/>
            <person name="Devanna P."/>
            <person name="Winkler S."/>
            <person name="Jermiin L.S."/>
            <person name="Skirmuntt E.C."/>
            <person name="Katzourakis A."/>
            <person name="Burkitt-Gray L."/>
            <person name="Ray D.A."/>
            <person name="Sullivan K.A.M."/>
            <person name="Roscito J.G."/>
            <person name="Kirilenko B.M."/>
            <person name="Davalos L.M."/>
            <person name="Corthals A.P."/>
            <person name="Power M.L."/>
            <person name="Jones G."/>
            <person name="Ransome R.D."/>
            <person name="Dechmann D.K.N."/>
            <person name="Locatelli A.G."/>
            <person name="Puechmaille S.J."/>
            <person name="Fedrigo O."/>
            <person name="Jarvis E.D."/>
            <person name="Hiller M."/>
            <person name="Vernes S.C."/>
            <person name="Myers E.W."/>
            <person name="Teeling E.C."/>
        </authorList>
    </citation>
    <scope>NUCLEOTIDE SEQUENCE [LARGE SCALE GENOMIC DNA]</scope>
    <source>
        <strain evidence="1">Bat1K_MPI-CBG_1</strain>
    </source>
</reference>
<sequence>MSPSGHVFLTRGSGSGYRGARTACPVMRRHLWRGLECSPGSSQVAAAQSPVTPEPCASVCGFAVTVCPQLFVTDKERRLSRLVVGGEAASTWRAFEELALEVTADALATLTCRGRSSRTRGMQTKSVTP</sequence>
<gene>
    <name evidence="1" type="ORF">HJG60_011565</name>
</gene>
<dbReference type="EMBL" id="JABVXQ010000007">
    <property type="protein sequence ID" value="KAF6099834.1"/>
    <property type="molecule type" value="Genomic_DNA"/>
</dbReference>
<proteinExistence type="predicted"/>
<protein>
    <submittedName>
        <fullName evidence="1">Uncharacterized protein</fullName>
    </submittedName>
</protein>
<evidence type="ECO:0000313" key="1">
    <source>
        <dbReference type="EMBL" id="KAF6099834.1"/>
    </source>
</evidence>
<dbReference type="Proteomes" id="UP000664940">
    <property type="component" value="Unassembled WGS sequence"/>
</dbReference>
<evidence type="ECO:0000313" key="2">
    <source>
        <dbReference type="Proteomes" id="UP000664940"/>
    </source>
</evidence>
<name>A0A833ZTZ1_9CHIR</name>
<accession>A0A833ZTZ1</accession>
<organism evidence="1 2">
    <name type="scientific">Phyllostomus discolor</name>
    <name type="common">pale spear-nosed bat</name>
    <dbReference type="NCBI Taxonomy" id="89673"/>
    <lineage>
        <taxon>Eukaryota</taxon>
        <taxon>Metazoa</taxon>
        <taxon>Chordata</taxon>
        <taxon>Craniata</taxon>
        <taxon>Vertebrata</taxon>
        <taxon>Euteleostomi</taxon>
        <taxon>Mammalia</taxon>
        <taxon>Eutheria</taxon>
        <taxon>Laurasiatheria</taxon>
        <taxon>Chiroptera</taxon>
        <taxon>Yangochiroptera</taxon>
        <taxon>Phyllostomidae</taxon>
        <taxon>Phyllostominae</taxon>
        <taxon>Phyllostomus</taxon>
    </lineage>
</organism>
<comment type="caution">
    <text evidence="1">The sequence shown here is derived from an EMBL/GenBank/DDBJ whole genome shotgun (WGS) entry which is preliminary data.</text>
</comment>
<dbReference type="AlphaFoldDB" id="A0A833ZTZ1"/>